<accession>A0A645EE85</accession>
<protein>
    <recommendedName>
        <fullName evidence="2">HEAT repeat domain-containing protein</fullName>
    </recommendedName>
</protein>
<dbReference type="AlphaFoldDB" id="A0A645EE85"/>
<gene>
    <name evidence="1" type="ORF">SDC9_147512</name>
</gene>
<organism evidence="1">
    <name type="scientific">bioreactor metagenome</name>
    <dbReference type="NCBI Taxonomy" id="1076179"/>
    <lineage>
        <taxon>unclassified sequences</taxon>
        <taxon>metagenomes</taxon>
        <taxon>ecological metagenomes</taxon>
    </lineage>
</organism>
<dbReference type="EMBL" id="VSSQ01046348">
    <property type="protein sequence ID" value="MPN00318.1"/>
    <property type="molecule type" value="Genomic_DNA"/>
</dbReference>
<comment type="caution">
    <text evidence="1">The sequence shown here is derived from an EMBL/GenBank/DDBJ whole genome shotgun (WGS) entry which is preliminary data.</text>
</comment>
<evidence type="ECO:0008006" key="2">
    <source>
        <dbReference type="Google" id="ProtNLM"/>
    </source>
</evidence>
<dbReference type="InterPro" id="IPR016024">
    <property type="entry name" value="ARM-type_fold"/>
</dbReference>
<evidence type="ECO:0000313" key="1">
    <source>
        <dbReference type="EMBL" id="MPN00318.1"/>
    </source>
</evidence>
<name>A0A645EE85_9ZZZZ</name>
<reference evidence="1" key="1">
    <citation type="submission" date="2019-08" db="EMBL/GenBank/DDBJ databases">
        <authorList>
            <person name="Kucharzyk K."/>
            <person name="Murdoch R.W."/>
            <person name="Higgins S."/>
            <person name="Loffler F."/>
        </authorList>
    </citation>
    <scope>NUCLEOTIDE SEQUENCE</scope>
</reference>
<proteinExistence type="predicted"/>
<dbReference type="SUPFAM" id="SSF48371">
    <property type="entry name" value="ARM repeat"/>
    <property type="match status" value="1"/>
</dbReference>
<sequence>MPQSLDQLLNLPKEALPEAARTLSPEDISELVPLLALKEDDVRYQAFLLLKERSVIAGDVFPYWQTFLEKLQSENSYQRSIGLMLISENARWDKKGKTAAALDAYCNYLTDEKPITIRQCVQGLKPIVSSHPELGGAIGERLIALDLTTIKETMRKLVLQDIIDVLLLIRAQNDTKHEAIELYLLNALSGGMLDAKAKKLLQAKL</sequence>